<proteinExistence type="predicted"/>
<evidence type="ECO:0000313" key="2">
    <source>
        <dbReference type="Proteomes" id="UP000632766"/>
    </source>
</evidence>
<name>A0A8J7L7U1_9NOST</name>
<dbReference type="Proteomes" id="UP000632766">
    <property type="component" value="Unassembled WGS sequence"/>
</dbReference>
<dbReference type="AlphaFoldDB" id="A0A8J7L7U1"/>
<gene>
    <name evidence="1" type="ORF">I8748_16535</name>
</gene>
<evidence type="ECO:0000313" key="1">
    <source>
        <dbReference type="EMBL" id="MBH8563779.1"/>
    </source>
</evidence>
<comment type="caution">
    <text evidence="1">The sequence shown here is derived from an EMBL/GenBank/DDBJ whole genome shotgun (WGS) entry which is preliminary data.</text>
</comment>
<organism evidence="1 2">
    <name type="scientific">Amazonocrinis nigriterrae CENA67</name>
    <dbReference type="NCBI Taxonomy" id="2794033"/>
    <lineage>
        <taxon>Bacteria</taxon>
        <taxon>Bacillati</taxon>
        <taxon>Cyanobacteriota</taxon>
        <taxon>Cyanophyceae</taxon>
        <taxon>Nostocales</taxon>
        <taxon>Nostocaceae</taxon>
        <taxon>Amazonocrinis</taxon>
        <taxon>Amazonocrinis nigriterrae</taxon>
    </lineage>
</organism>
<reference evidence="1 2" key="1">
    <citation type="journal article" date="2021" name="Int. J. Syst. Evol. Microbiol.">
        <title>Amazonocrinis nigriterrae gen. nov., sp. nov., Atlanticothrix silvestris gen. nov., sp. nov. and Dendronalium phyllosphericum gen. nov., sp. nov., nostocacean cyanobacteria from Brazilian environments.</title>
        <authorList>
            <person name="Alvarenga D.O."/>
            <person name="Andreote A.P.D."/>
            <person name="Branco L.H.Z."/>
            <person name="Delbaje E."/>
            <person name="Cruz R.B."/>
            <person name="Varani A.M."/>
            <person name="Fiore M.F."/>
        </authorList>
    </citation>
    <scope>NUCLEOTIDE SEQUENCE [LARGE SCALE GENOMIC DNA]</scope>
    <source>
        <strain evidence="1 2">CENA67</strain>
    </source>
</reference>
<dbReference type="EMBL" id="JAECZC010000029">
    <property type="protein sequence ID" value="MBH8563779.1"/>
    <property type="molecule type" value="Genomic_DNA"/>
</dbReference>
<sequence length="164" mass="18419">MRVVELNNSDNWQSIFSTNIVAVQVPMQNGKYLINPIPEIVIPLLLDKFILAVSVETDVPSESNWRFAGYVNQKISTGIVLGGNQDATTVKGKPLFLNQINLIFFDKISTSYAASVKVPKWFPRAAVTVWEYTGVDDTSEEILLSQEFANINFKLDQIQNQISH</sequence>
<protein>
    <submittedName>
        <fullName evidence="1">Uncharacterized protein</fullName>
    </submittedName>
</protein>
<keyword evidence="2" id="KW-1185">Reference proteome</keyword>
<accession>A0A8J7L7U1</accession>
<dbReference type="RefSeq" id="WP_198125644.1">
    <property type="nucleotide sequence ID" value="NZ_JAECZC010000029.1"/>
</dbReference>